<dbReference type="Pfam" id="PF13191">
    <property type="entry name" value="AAA_16"/>
    <property type="match status" value="1"/>
</dbReference>
<accession>S9PMB2</accession>
<evidence type="ECO:0000313" key="3">
    <source>
        <dbReference type="Proteomes" id="UP000011682"/>
    </source>
</evidence>
<reference evidence="2" key="1">
    <citation type="submission" date="2013-05" db="EMBL/GenBank/DDBJ databases">
        <title>Genome assembly of Cystobacter fuscus DSM 2262.</title>
        <authorList>
            <person name="Sharma G."/>
            <person name="Khatri I."/>
            <person name="Kaur C."/>
            <person name="Mayilraj S."/>
            <person name="Subramanian S."/>
        </authorList>
    </citation>
    <scope>NUCLEOTIDE SEQUENCE [LARGE SCALE GENOMIC DNA]</scope>
    <source>
        <strain evidence="2">DSM 2262</strain>
    </source>
</reference>
<dbReference type="Proteomes" id="UP000011682">
    <property type="component" value="Unassembled WGS sequence"/>
</dbReference>
<dbReference type="EMBL" id="ANAH02000001">
    <property type="protein sequence ID" value="EPX65420.1"/>
    <property type="molecule type" value="Genomic_DNA"/>
</dbReference>
<dbReference type="RefSeq" id="WP_002629550.1">
    <property type="nucleotide sequence ID" value="NZ_ANAH02000001.1"/>
</dbReference>
<gene>
    <name evidence="2" type="ORF">D187_000846</name>
</gene>
<keyword evidence="3" id="KW-1185">Reference proteome</keyword>
<dbReference type="eggNOG" id="COG3899">
    <property type="taxonomic scope" value="Bacteria"/>
</dbReference>
<proteinExistence type="predicted"/>
<evidence type="ECO:0000313" key="2">
    <source>
        <dbReference type="EMBL" id="EPX65420.1"/>
    </source>
</evidence>
<evidence type="ECO:0000259" key="1">
    <source>
        <dbReference type="Pfam" id="PF13191"/>
    </source>
</evidence>
<sequence length="269" mass="29738">MNEIQKFTLSEALRTALSPYGGRVELLVDGSTGVYLLHGEQLGTDESRPLLGKPTPCVGRAQELALLDFTFTSSIEEPGARALLVTAPPGTGKSRLRHEFLRRIERKAPETLVLLGRGDPMSVGATTNLMGQALRRLCGTSEASNLEVRRQRLYQRVSRHVHPSEAQENADFLGELCAIPFPEKQSPRLRAARQDPRLVTMYLAQAEAYLAQDDVGAGESALRQAIRCVYTRASDIPDPTARERFLHQVPENARALELARQRWGDSEPG</sequence>
<organism evidence="2 3">
    <name type="scientific">Cystobacter fuscus (strain ATCC 25194 / DSM 2262 / NBRC 100088 / M29)</name>
    <dbReference type="NCBI Taxonomy" id="1242864"/>
    <lineage>
        <taxon>Bacteria</taxon>
        <taxon>Pseudomonadati</taxon>
        <taxon>Myxococcota</taxon>
        <taxon>Myxococcia</taxon>
        <taxon>Myxococcales</taxon>
        <taxon>Cystobacterineae</taxon>
        <taxon>Archangiaceae</taxon>
        <taxon>Cystobacter</taxon>
    </lineage>
</organism>
<name>S9PMB2_CYSF2</name>
<dbReference type="InterPro" id="IPR041664">
    <property type="entry name" value="AAA_16"/>
</dbReference>
<protein>
    <submittedName>
        <fullName evidence="2">Adenylate cyclase</fullName>
    </submittedName>
</protein>
<comment type="caution">
    <text evidence="2">The sequence shown here is derived from an EMBL/GenBank/DDBJ whole genome shotgun (WGS) entry which is preliminary data.</text>
</comment>
<dbReference type="AlphaFoldDB" id="S9PMB2"/>
<feature type="domain" description="Orc1-like AAA ATPase" evidence="1">
    <location>
        <begin position="57"/>
        <end position="177"/>
    </location>
</feature>